<dbReference type="Proteomes" id="UP001201262">
    <property type="component" value="Unassembled WGS sequence"/>
</dbReference>
<organism evidence="1 2">
    <name type="scientific">Talaromyces proteolyticus</name>
    <dbReference type="NCBI Taxonomy" id="1131652"/>
    <lineage>
        <taxon>Eukaryota</taxon>
        <taxon>Fungi</taxon>
        <taxon>Dikarya</taxon>
        <taxon>Ascomycota</taxon>
        <taxon>Pezizomycotina</taxon>
        <taxon>Eurotiomycetes</taxon>
        <taxon>Eurotiomycetidae</taxon>
        <taxon>Eurotiales</taxon>
        <taxon>Trichocomaceae</taxon>
        <taxon>Talaromyces</taxon>
        <taxon>Talaromyces sect. Bacilispori</taxon>
    </lineage>
</organism>
<comment type="caution">
    <text evidence="1">The sequence shown here is derived from an EMBL/GenBank/DDBJ whole genome shotgun (WGS) entry which is preliminary data.</text>
</comment>
<dbReference type="GeneID" id="70244534"/>
<evidence type="ECO:0000313" key="2">
    <source>
        <dbReference type="Proteomes" id="UP001201262"/>
    </source>
</evidence>
<gene>
    <name evidence="1" type="ORF">BGW36DRAFT_361108</name>
</gene>
<evidence type="ECO:0008006" key="3">
    <source>
        <dbReference type="Google" id="ProtNLM"/>
    </source>
</evidence>
<dbReference type="EMBL" id="JAJTJA010000008">
    <property type="protein sequence ID" value="KAH8695411.1"/>
    <property type="molecule type" value="Genomic_DNA"/>
</dbReference>
<evidence type="ECO:0000313" key="1">
    <source>
        <dbReference type="EMBL" id="KAH8695411.1"/>
    </source>
</evidence>
<sequence length="161" mass="17698">MATTITATVLQGPFSHSASSSNPILSWYAKYAADFAHNKGTTPPTNYYASTATLVHTDNSTISGAQQIWDYYISLYGQFEKCSYELISAIVLNDDQSGKHTLLVQVKNLLHLEGDRGTVTVPQAFTYEIAKAEDGSGTDGLQIWQIRCYFDRGFLQKAASV</sequence>
<name>A0AAD4PUS0_9EURO</name>
<dbReference type="RefSeq" id="XP_046070553.1">
    <property type="nucleotide sequence ID" value="XM_046214247.1"/>
</dbReference>
<dbReference type="AlphaFoldDB" id="A0AAD4PUS0"/>
<accession>A0AAD4PUS0</accession>
<protein>
    <recommendedName>
        <fullName evidence="3">SnoaL-like domain-containing protein</fullName>
    </recommendedName>
</protein>
<reference evidence="1" key="1">
    <citation type="submission" date="2021-12" db="EMBL/GenBank/DDBJ databases">
        <title>Convergent genome expansion in fungi linked to evolution of root-endophyte symbiosis.</title>
        <authorList>
            <consortium name="DOE Joint Genome Institute"/>
            <person name="Ke Y.-H."/>
            <person name="Bonito G."/>
            <person name="Liao H.-L."/>
            <person name="Looney B."/>
            <person name="Rojas-Flechas A."/>
            <person name="Nash J."/>
            <person name="Hameed K."/>
            <person name="Schadt C."/>
            <person name="Martin F."/>
            <person name="Crous P.W."/>
            <person name="Miettinen O."/>
            <person name="Magnuson J.K."/>
            <person name="Labbe J."/>
            <person name="Jacobson D."/>
            <person name="Doktycz M.J."/>
            <person name="Veneault-Fourrey C."/>
            <person name="Kuo A."/>
            <person name="Mondo S."/>
            <person name="Calhoun S."/>
            <person name="Riley R."/>
            <person name="Ohm R."/>
            <person name="LaButti K."/>
            <person name="Andreopoulos B."/>
            <person name="Pangilinan J."/>
            <person name="Nolan M."/>
            <person name="Tritt A."/>
            <person name="Clum A."/>
            <person name="Lipzen A."/>
            <person name="Daum C."/>
            <person name="Barry K."/>
            <person name="Grigoriev I.V."/>
            <person name="Vilgalys R."/>
        </authorList>
    </citation>
    <scope>NUCLEOTIDE SEQUENCE</scope>
    <source>
        <strain evidence="1">PMI_201</strain>
    </source>
</reference>
<keyword evidence="2" id="KW-1185">Reference proteome</keyword>
<proteinExistence type="predicted"/>